<reference evidence="1 2" key="1">
    <citation type="submission" date="2019-09" db="EMBL/GenBank/DDBJ databases">
        <authorList>
            <person name="Kevbrin V."/>
            <person name="Grouzdev D.S."/>
        </authorList>
    </citation>
    <scope>NUCLEOTIDE SEQUENCE [LARGE SCALE GENOMIC DNA]</scope>
    <source>
        <strain evidence="1 2">G-192</strain>
    </source>
</reference>
<gene>
    <name evidence="1" type="ORF">F1654_10615</name>
</gene>
<accession>A0A5M6ZEG9</accession>
<dbReference type="RefSeq" id="WP_150023525.1">
    <property type="nucleotide sequence ID" value="NZ_VWOJ01000003.1"/>
</dbReference>
<comment type="caution">
    <text evidence="1">The sequence shown here is derived from an EMBL/GenBank/DDBJ whole genome shotgun (WGS) entry which is preliminary data.</text>
</comment>
<evidence type="ECO:0000313" key="1">
    <source>
        <dbReference type="EMBL" id="KAA5802274.1"/>
    </source>
</evidence>
<sequence length="134" mass="13554">MSLVILIASAAALSLDPGLSGAPVPAGAGPAPYNHEPRSVARAVSGADTRTVTRTETPWGIQGRPDHAAASHAASRAVQLSPGFFQSPLTGGVERPPVQVYWVRHGYVIHGARHAPVSAGQAAAARGLGQGGTP</sequence>
<protein>
    <submittedName>
        <fullName evidence="1">Uncharacterized protein</fullName>
    </submittedName>
</protein>
<dbReference type="Proteomes" id="UP000325122">
    <property type="component" value="Unassembled WGS sequence"/>
</dbReference>
<keyword evidence="2" id="KW-1185">Reference proteome</keyword>
<organism evidence="1 2">
    <name type="scientific">Alkalicaulis satelles</name>
    <dbReference type="NCBI Taxonomy" id="2609175"/>
    <lineage>
        <taxon>Bacteria</taxon>
        <taxon>Pseudomonadati</taxon>
        <taxon>Pseudomonadota</taxon>
        <taxon>Alphaproteobacteria</taxon>
        <taxon>Maricaulales</taxon>
        <taxon>Maricaulaceae</taxon>
        <taxon>Alkalicaulis</taxon>
    </lineage>
</organism>
<dbReference type="EMBL" id="VWOJ01000003">
    <property type="protein sequence ID" value="KAA5802274.1"/>
    <property type="molecule type" value="Genomic_DNA"/>
</dbReference>
<proteinExistence type="predicted"/>
<evidence type="ECO:0000313" key="2">
    <source>
        <dbReference type="Proteomes" id="UP000325122"/>
    </source>
</evidence>
<dbReference type="AlphaFoldDB" id="A0A5M6ZEG9"/>
<name>A0A5M6ZEG9_9PROT</name>